<dbReference type="Pfam" id="PF12881">
    <property type="entry name" value="NUT"/>
    <property type="match status" value="2"/>
</dbReference>
<dbReference type="EMBL" id="CABDUW010003653">
    <property type="protein sequence ID" value="VTJ89580.1"/>
    <property type="molecule type" value="Genomic_DNA"/>
</dbReference>
<dbReference type="PANTHER" id="PTHR22879">
    <property type="entry name" value="NUT FAMILY MEMBER 1"/>
    <property type="match status" value="1"/>
</dbReference>
<feature type="compositionally biased region" description="Polar residues" evidence="2">
    <location>
        <begin position="269"/>
        <end position="290"/>
    </location>
</feature>
<evidence type="ECO:0000313" key="4">
    <source>
        <dbReference type="EMBL" id="VTJ89580.1"/>
    </source>
</evidence>
<protein>
    <recommendedName>
        <fullName evidence="3">Nuclear Testis protein N-terminal domain-containing protein</fullName>
    </recommendedName>
</protein>
<feature type="domain" description="Nuclear Testis protein N-terminal" evidence="3">
    <location>
        <begin position="203"/>
        <end position="428"/>
    </location>
</feature>
<dbReference type="InterPro" id="IPR024310">
    <property type="entry name" value="NUT"/>
</dbReference>
<comment type="similarity">
    <text evidence="1">Belongs to the NUT family.</text>
</comment>
<proteinExistence type="inferred from homology"/>
<gene>
    <name evidence="4" type="ORF">MONAX_5E033563</name>
</gene>
<evidence type="ECO:0000313" key="5">
    <source>
        <dbReference type="Proteomes" id="UP000335636"/>
    </source>
</evidence>
<feature type="region of interest" description="Disordered" evidence="2">
    <location>
        <begin position="90"/>
        <end position="135"/>
    </location>
</feature>
<dbReference type="PANTHER" id="PTHR22879:SF14">
    <property type="entry name" value="NUT FAMILY MEMBER 2A-RELATED"/>
    <property type="match status" value="1"/>
</dbReference>
<organism evidence="4 5">
    <name type="scientific">Marmota monax</name>
    <name type="common">Woodchuck</name>
    <dbReference type="NCBI Taxonomy" id="9995"/>
    <lineage>
        <taxon>Eukaryota</taxon>
        <taxon>Metazoa</taxon>
        <taxon>Chordata</taxon>
        <taxon>Craniata</taxon>
        <taxon>Vertebrata</taxon>
        <taxon>Euteleostomi</taxon>
        <taxon>Mammalia</taxon>
        <taxon>Eutheria</taxon>
        <taxon>Euarchontoglires</taxon>
        <taxon>Glires</taxon>
        <taxon>Rodentia</taxon>
        <taxon>Sciuromorpha</taxon>
        <taxon>Sciuridae</taxon>
        <taxon>Xerinae</taxon>
        <taxon>Marmotini</taxon>
        <taxon>Marmota</taxon>
    </lineage>
</organism>
<feature type="region of interest" description="Disordered" evidence="2">
    <location>
        <begin position="207"/>
        <end position="233"/>
    </location>
</feature>
<feature type="region of interest" description="Disordered" evidence="2">
    <location>
        <begin position="50"/>
        <end position="78"/>
    </location>
</feature>
<name>A0A5E4D787_MARMO</name>
<feature type="region of interest" description="Disordered" evidence="2">
    <location>
        <begin position="408"/>
        <end position="430"/>
    </location>
</feature>
<feature type="compositionally biased region" description="Basic residues" evidence="2">
    <location>
        <begin position="415"/>
        <end position="430"/>
    </location>
</feature>
<keyword evidence="5" id="KW-1185">Reference proteome</keyword>
<evidence type="ECO:0000259" key="3">
    <source>
        <dbReference type="Pfam" id="PF12881"/>
    </source>
</evidence>
<dbReference type="InterPro" id="IPR024309">
    <property type="entry name" value="NUT_N"/>
</dbReference>
<feature type="compositionally biased region" description="Basic residues" evidence="2">
    <location>
        <begin position="111"/>
        <end position="122"/>
    </location>
</feature>
<dbReference type="AlphaFoldDB" id="A0A5E4D787"/>
<reference evidence="4" key="1">
    <citation type="submission" date="2019-04" db="EMBL/GenBank/DDBJ databases">
        <authorList>
            <person name="Alioto T."/>
            <person name="Alioto T."/>
        </authorList>
    </citation>
    <scope>NUCLEOTIDE SEQUENCE [LARGE SCALE GENOMIC DNA]</scope>
</reference>
<feature type="compositionally biased region" description="Basic and acidic residues" evidence="2">
    <location>
        <begin position="99"/>
        <end position="110"/>
    </location>
</feature>
<feature type="region of interest" description="Disordered" evidence="2">
    <location>
        <begin position="269"/>
        <end position="312"/>
    </location>
</feature>
<sequence length="430" mass="47561">MTMEEGLRKGLQEWQRTSNFDRMVFYETAEKFMEFEAAEEMEDPRMQLSGVFQCRPPPATPRLEIRRPPVPEAVQQPVCTSRKINPKVWSARSLAAKPKAPETKVPETKARKTKARKNKVAKTKGPENKAPEEIPPEAIQQYMDIMDELFGPTNFATWEPSYLSTEELAENLGEEGLEQQPIQDDLYPDPSLLSYVDENFVNKDTRASEAAAKQGAEKRKHHTDQGASMEDWSTEVASQVVKRSRTTEPELLGPKDTAILQGCHGSSSLGTIHSNHPPQNCRSSSLNLGNKSVVGPRKATSSGRPHKTANGCSVDEDLQSLDFLLNSQHRLLPWELSQSQAPPIETLCSGDQAIQAPPPQRGLLSSHPPPGAMSMKSALTGRTCFMKKTPCTGPPLQVTAGQDVDLELAQTSQPQKRKCTSSGNQKKKRP</sequence>
<accession>A0A5E4D787</accession>
<dbReference type="Proteomes" id="UP000335636">
    <property type="component" value="Unassembled WGS sequence"/>
</dbReference>
<evidence type="ECO:0000256" key="2">
    <source>
        <dbReference type="SAM" id="MobiDB-lite"/>
    </source>
</evidence>
<evidence type="ECO:0000256" key="1">
    <source>
        <dbReference type="ARBA" id="ARBA00010586"/>
    </source>
</evidence>
<comment type="caution">
    <text evidence="4">The sequence shown here is derived from an EMBL/GenBank/DDBJ whole genome shotgun (WGS) entry which is preliminary data.</text>
</comment>
<feature type="domain" description="Nuclear Testis protein N-terminal" evidence="3">
    <location>
        <begin position="1"/>
        <end position="198"/>
    </location>
</feature>